<gene>
    <name evidence="7" type="ORF">MBAV_003628</name>
</gene>
<sequence length="285" mass="32812">MNLKPYVIIVSGLSGAGKTVMLRTLEDNDYFCVDNLPSSLMDEFLRITTANEETKKIAIGIDIREKDFLKDVDRIILKLRQQFNLNVVFLEAEMDILIRRYKETRRPHPLMQMTQGDIYKAIEMEATLLRSLRDVADVITDTSQYSPHQLRHFIAVTFGGLVSNAMRLTLLSFGFKYGIPQHVDMLLDVRFLPNPHFVEDLRPMTGKDEPVRSFVLNSHDTVEYLKRIEDLLNFLIPKYIKEGKTTLTIAVGCTGGRHRAPTIVEKLVEFVRPHNLTVELIHRDI</sequence>
<dbReference type="NCBIfam" id="NF003828">
    <property type="entry name" value="PRK05416.1"/>
    <property type="match status" value="1"/>
</dbReference>
<organism evidence="7 8">
    <name type="scientific">Candidatus Magnetobacterium bavaricum</name>
    <dbReference type="NCBI Taxonomy" id="29290"/>
    <lineage>
        <taxon>Bacteria</taxon>
        <taxon>Pseudomonadati</taxon>
        <taxon>Nitrospirota</taxon>
        <taxon>Thermodesulfovibrionia</taxon>
        <taxon>Thermodesulfovibrionales</taxon>
        <taxon>Candidatus Magnetobacteriaceae</taxon>
        <taxon>Candidatus Magnetobacterium</taxon>
    </lineage>
</organism>
<dbReference type="InterPro" id="IPR053931">
    <property type="entry name" value="RapZ_C"/>
</dbReference>
<evidence type="ECO:0000256" key="2">
    <source>
        <dbReference type="ARBA" id="ARBA00022840"/>
    </source>
</evidence>
<feature type="domain" description="RapZ-like N-terminal" evidence="5">
    <location>
        <begin position="7"/>
        <end position="160"/>
    </location>
</feature>
<proteinExistence type="inferred from homology"/>
<keyword evidence="8" id="KW-1185">Reference proteome</keyword>
<dbReference type="GO" id="GO:0005524">
    <property type="term" value="F:ATP binding"/>
    <property type="evidence" value="ECO:0007669"/>
    <property type="project" value="UniProtKB-UniRule"/>
</dbReference>
<evidence type="ECO:0000313" key="8">
    <source>
        <dbReference type="Proteomes" id="UP000033423"/>
    </source>
</evidence>
<dbReference type="PANTHER" id="PTHR30448:SF0">
    <property type="entry name" value="RNASE ADAPTER PROTEIN RAPZ"/>
    <property type="match status" value="1"/>
</dbReference>
<dbReference type="EMBL" id="LACI01001582">
    <property type="protein sequence ID" value="KJU84179.1"/>
    <property type="molecule type" value="Genomic_DNA"/>
</dbReference>
<dbReference type="GO" id="GO:0016301">
    <property type="term" value="F:kinase activity"/>
    <property type="evidence" value="ECO:0007669"/>
    <property type="project" value="UniProtKB-KW"/>
</dbReference>
<dbReference type="AlphaFoldDB" id="A0A0F3GQB3"/>
<accession>A0A0F3GQB3</accession>
<evidence type="ECO:0000256" key="3">
    <source>
        <dbReference type="ARBA" id="ARBA00023134"/>
    </source>
</evidence>
<dbReference type="InterPro" id="IPR027417">
    <property type="entry name" value="P-loop_NTPase"/>
</dbReference>
<feature type="domain" description="RapZ C-terminal" evidence="6">
    <location>
        <begin position="166"/>
        <end position="285"/>
    </location>
</feature>
<dbReference type="Pfam" id="PF03668">
    <property type="entry name" value="RapZ-like_N"/>
    <property type="match status" value="1"/>
</dbReference>
<dbReference type="InterPro" id="IPR005337">
    <property type="entry name" value="RapZ-like"/>
</dbReference>
<dbReference type="PATRIC" id="fig|29290.4.peg.4823"/>
<dbReference type="HAMAP" id="MF_00636">
    <property type="entry name" value="RapZ_like"/>
    <property type="match status" value="1"/>
</dbReference>
<dbReference type="Gene3D" id="3.40.50.300">
    <property type="entry name" value="P-loop containing nucleotide triphosphate hydrolases"/>
    <property type="match status" value="1"/>
</dbReference>
<name>A0A0F3GQB3_9BACT</name>
<dbReference type="InterPro" id="IPR053930">
    <property type="entry name" value="RapZ-like_N"/>
</dbReference>
<keyword evidence="7" id="KW-0418">Kinase</keyword>
<keyword evidence="1 4" id="KW-0547">Nucleotide-binding</keyword>
<dbReference type="PANTHER" id="PTHR30448">
    <property type="entry name" value="RNASE ADAPTER PROTEIN RAPZ"/>
    <property type="match status" value="1"/>
</dbReference>
<comment type="caution">
    <text evidence="7">The sequence shown here is derived from an EMBL/GenBank/DDBJ whole genome shotgun (WGS) entry which is preliminary data.</text>
</comment>
<feature type="binding site" evidence="4">
    <location>
        <begin position="62"/>
        <end position="65"/>
    </location>
    <ligand>
        <name>GTP</name>
        <dbReference type="ChEBI" id="CHEBI:37565"/>
    </ligand>
</feature>
<reference evidence="7 8" key="1">
    <citation type="submission" date="2015-02" db="EMBL/GenBank/DDBJ databases">
        <title>Single-cell genomics of uncultivated deep-branching MTB reveals a conserved set of magnetosome genes.</title>
        <authorList>
            <person name="Kolinko S."/>
            <person name="Richter M."/>
            <person name="Glockner F.O."/>
            <person name="Brachmann A."/>
            <person name="Schuler D."/>
        </authorList>
    </citation>
    <scope>NUCLEOTIDE SEQUENCE [LARGE SCALE GENOMIC DNA]</scope>
    <source>
        <strain evidence="7">TM-1</strain>
    </source>
</reference>
<dbReference type="Pfam" id="PF22740">
    <property type="entry name" value="PapZ_C"/>
    <property type="match status" value="1"/>
</dbReference>
<dbReference type="SUPFAM" id="SSF52540">
    <property type="entry name" value="P-loop containing nucleoside triphosphate hydrolases"/>
    <property type="match status" value="1"/>
</dbReference>
<evidence type="ECO:0000259" key="6">
    <source>
        <dbReference type="Pfam" id="PF22740"/>
    </source>
</evidence>
<dbReference type="PIRSF" id="PIRSF005052">
    <property type="entry name" value="P-loopkin"/>
    <property type="match status" value="1"/>
</dbReference>
<evidence type="ECO:0000256" key="1">
    <source>
        <dbReference type="ARBA" id="ARBA00022741"/>
    </source>
</evidence>
<evidence type="ECO:0000259" key="5">
    <source>
        <dbReference type="Pfam" id="PF03668"/>
    </source>
</evidence>
<evidence type="ECO:0000256" key="4">
    <source>
        <dbReference type="HAMAP-Rule" id="MF_00636"/>
    </source>
</evidence>
<protein>
    <submittedName>
        <fullName evidence="7">Putative P-loop-containing kinase</fullName>
    </submittedName>
</protein>
<evidence type="ECO:0000313" key="7">
    <source>
        <dbReference type="EMBL" id="KJU84179.1"/>
    </source>
</evidence>
<keyword evidence="2 4" id="KW-0067">ATP-binding</keyword>
<dbReference type="Proteomes" id="UP000033423">
    <property type="component" value="Unassembled WGS sequence"/>
</dbReference>
<dbReference type="GO" id="GO:0005525">
    <property type="term" value="F:GTP binding"/>
    <property type="evidence" value="ECO:0007669"/>
    <property type="project" value="UniProtKB-UniRule"/>
</dbReference>
<keyword evidence="7" id="KW-0808">Transferase</keyword>
<keyword evidence="3 4" id="KW-0342">GTP-binding</keyword>
<feature type="binding site" evidence="4">
    <location>
        <begin position="12"/>
        <end position="19"/>
    </location>
    <ligand>
        <name>ATP</name>
        <dbReference type="ChEBI" id="CHEBI:30616"/>
    </ligand>
</feature>